<evidence type="ECO:0000259" key="6">
    <source>
        <dbReference type="SMART" id="SM00382"/>
    </source>
</evidence>
<dbReference type="Pfam" id="PF00931">
    <property type="entry name" value="NB-ARC"/>
    <property type="match status" value="1"/>
</dbReference>
<evidence type="ECO:0000313" key="7">
    <source>
        <dbReference type="EMBL" id="KAJ7950939.1"/>
    </source>
</evidence>
<accession>A0AAD7PDH8</accession>
<dbReference type="AlphaFoldDB" id="A0AAD7PDH8"/>
<dbReference type="PANTHER" id="PTHR33463:SF203">
    <property type="entry name" value="AAA+ ATPASE DOMAIN-CONTAINING PROTEIN"/>
    <property type="match status" value="1"/>
</dbReference>
<dbReference type="InterPro" id="IPR002182">
    <property type="entry name" value="NB-ARC"/>
</dbReference>
<evidence type="ECO:0000256" key="3">
    <source>
        <dbReference type="ARBA" id="ARBA00022821"/>
    </source>
</evidence>
<dbReference type="PRINTS" id="PR00364">
    <property type="entry name" value="DISEASERSIST"/>
</dbReference>
<gene>
    <name evidence="7" type="ORF">O6P43_027056</name>
</gene>
<dbReference type="Gene3D" id="1.10.8.430">
    <property type="entry name" value="Helical domain of apoptotic protease-activating factors"/>
    <property type="match status" value="1"/>
</dbReference>
<dbReference type="SMART" id="SM00382">
    <property type="entry name" value="AAA"/>
    <property type="match status" value="1"/>
</dbReference>
<keyword evidence="8" id="KW-1185">Reference proteome</keyword>
<reference evidence="7" key="1">
    <citation type="journal article" date="2023" name="Science">
        <title>Elucidation of the pathway for biosynthesis of saponin adjuvants from the soapbark tree.</title>
        <authorList>
            <person name="Reed J."/>
            <person name="Orme A."/>
            <person name="El-Demerdash A."/>
            <person name="Owen C."/>
            <person name="Martin L.B.B."/>
            <person name="Misra R.C."/>
            <person name="Kikuchi S."/>
            <person name="Rejzek M."/>
            <person name="Martin A.C."/>
            <person name="Harkess A."/>
            <person name="Leebens-Mack J."/>
            <person name="Louveau T."/>
            <person name="Stephenson M.J."/>
            <person name="Osbourn A."/>
        </authorList>
    </citation>
    <scope>NUCLEOTIDE SEQUENCE</scope>
    <source>
        <strain evidence="7">S10</strain>
    </source>
</reference>
<evidence type="ECO:0000313" key="8">
    <source>
        <dbReference type="Proteomes" id="UP001163823"/>
    </source>
</evidence>
<dbReference type="Gene3D" id="3.40.50.300">
    <property type="entry name" value="P-loop containing nucleotide triphosphate hydrolases"/>
    <property type="match status" value="1"/>
</dbReference>
<dbReference type="InterPro" id="IPR003593">
    <property type="entry name" value="AAA+_ATPase"/>
</dbReference>
<dbReference type="EMBL" id="JARAOO010000011">
    <property type="protein sequence ID" value="KAJ7950939.1"/>
    <property type="molecule type" value="Genomic_DNA"/>
</dbReference>
<dbReference type="PANTHER" id="PTHR33463">
    <property type="entry name" value="NB-ARC DOMAIN-CONTAINING PROTEIN-RELATED"/>
    <property type="match status" value="1"/>
</dbReference>
<proteinExistence type="inferred from homology"/>
<dbReference type="InterPro" id="IPR042197">
    <property type="entry name" value="Apaf_helical"/>
</dbReference>
<dbReference type="InterPro" id="IPR027417">
    <property type="entry name" value="P-loop_NTPase"/>
</dbReference>
<dbReference type="InterPro" id="IPR057135">
    <property type="entry name" value="At4g27190-like_LRR"/>
</dbReference>
<organism evidence="7 8">
    <name type="scientific">Quillaja saponaria</name>
    <name type="common">Soap bark tree</name>
    <dbReference type="NCBI Taxonomy" id="32244"/>
    <lineage>
        <taxon>Eukaryota</taxon>
        <taxon>Viridiplantae</taxon>
        <taxon>Streptophyta</taxon>
        <taxon>Embryophyta</taxon>
        <taxon>Tracheophyta</taxon>
        <taxon>Spermatophyta</taxon>
        <taxon>Magnoliopsida</taxon>
        <taxon>eudicotyledons</taxon>
        <taxon>Gunneridae</taxon>
        <taxon>Pentapetalae</taxon>
        <taxon>rosids</taxon>
        <taxon>fabids</taxon>
        <taxon>Fabales</taxon>
        <taxon>Quillajaceae</taxon>
        <taxon>Quillaja</taxon>
    </lineage>
</organism>
<sequence length="1118" mass="127666">MAGDIAFAVAAKVAEYTVEPVFHQLSYLFFYKRNVNNLKTQVAKLEEETKDRVQREVDAANENGEEIHIDVQNWLSRVDELIKKATEFYADYSEAKSRCWNSSSTNLLSRRKLSRKAVKLTLEVTEIQTQGNFSKVSYRVTPPMVTSTSSKDYKALESRTRTLTSILETLRDGKLKRIGVWGPGGVGKTTLAKQVAKEAQEANIYGKVVMVTITVEVNVNRVQGEIADALGLKFDENTEVGRANRLRERIKKEHDILFIIDDIWEGFNLEIMGVPLEDEHEGSTFLLTSRNYDVLKSEMGIQKGFLLQVLEHEEAWSLFKEMSGNTVEYPKLKATAIEIAERFAGLPILIATVAKALKDKELYAWKDALNRLKNFDNEGYGKVHSALELSYHHLEDEEAKALFLLIGLQGRYYVYKYDLLIFALGMGLFKHINSLEEARVRLHKLTNNLKACCLLVEDETRWVAIHDVVRGVAVLIASKDQQVFSKKVYSELNEWPEMDTLRRCRGIYLPWCYMRNFPERLESPQLEVLALENYSKDYLIVPDSFFEETRQLKVLDICGMMCIPKPPLSLQFLTNLQVLYLYWCKLDDITMVGDLCNLQVLSLCKSDIKHLPEQIGKLGRLRLLDLDSCSSLQVIPPKVLSNLTNLEELYMGNSFVNWESCSSSTTTNACLVELMDLHRLTTLDLPIPNAEILPMDFLFRKLERFRVYIGDGWSREGNYESRRLKLKLSTKVGGGVTLLLQNAEDLSIDELPGVKNVVNDLNEDGFPELKHLSVQNNVEIHCIFNSIILSHAHCIFPNLDSLVLNNLSNLEHICHGPSMVEVEIFCKLRNFQVNNCHRLKNLFLFSMIRNISQLVEIQVSDCRYMEEIVFSKKEDSLNHAVDGIEFPQLLSLTLQNLPALVTFCSTEITPSTSRRRNQELSIEIETKEINEVNKQGSLLPLFNHKISFPNLETMVIKHISKLRTIWHHQVTANSFQNLATLEIDSCAGLINLVTISIAKNLLHLKTMKIYNCENIEEIVSTEGQNVEDVITFNLLESLALVRLPCFKSFCSGNHTFKFPSLKEVIVEECPKMEMFCPGNLFAPMLKGVTQEYSVQFWNGDLNTTIKHLFMEMHDSNGK</sequence>
<keyword evidence="3" id="KW-0611">Plant defense</keyword>
<evidence type="ECO:0000256" key="1">
    <source>
        <dbReference type="ARBA" id="ARBA00008894"/>
    </source>
</evidence>
<dbReference type="CDD" id="cd00009">
    <property type="entry name" value="AAA"/>
    <property type="match status" value="1"/>
</dbReference>
<evidence type="ECO:0000256" key="2">
    <source>
        <dbReference type="ARBA" id="ARBA00022741"/>
    </source>
</evidence>
<protein>
    <submittedName>
        <fullName evidence="7">Disease resistance protein</fullName>
    </submittedName>
</protein>
<dbReference type="GO" id="GO:0005524">
    <property type="term" value="F:ATP binding"/>
    <property type="evidence" value="ECO:0007669"/>
    <property type="project" value="UniProtKB-KW"/>
</dbReference>
<dbReference type="Pfam" id="PF23247">
    <property type="entry name" value="LRR_RPS2"/>
    <property type="match status" value="2"/>
</dbReference>
<comment type="similarity">
    <text evidence="1">Belongs to the disease resistance NB-LRR family.</text>
</comment>
<feature type="coiled-coil region" evidence="5">
    <location>
        <begin position="28"/>
        <end position="63"/>
    </location>
</feature>
<dbReference type="InterPro" id="IPR032675">
    <property type="entry name" value="LRR_dom_sf"/>
</dbReference>
<dbReference type="Gene3D" id="3.80.10.10">
    <property type="entry name" value="Ribonuclease Inhibitor"/>
    <property type="match status" value="3"/>
</dbReference>
<dbReference type="KEGG" id="qsa:O6P43_027056"/>
<dbReference type="GO" id="GO:0043531">
    <property type="term" value="F:ADP binding"/>
    <property type="evidence" value="ECO:0007669"/>
    <property type="project" value="InterPro"/>
</dbReference>
<evidence type="ECO:0000256" key="4">
    <source>
        <dbReference type="ARBA" id="ARBA00022840"/>
    </source>
</evidence>
<dbReference type="SUPFAM" id="SSF52540">
    <property type="entry name" value="P-loop containing nucleoside triphosphate hydrolases"/>
    <property type="match status" value="1"/>
</dbReference>
<dbReference type="GO" id="GO:0006952">
    <property type="term" value="P:defense response"/>
    <property type="evidence" value="ECO:0007669"/>
    <property type="project" value="UniProtKB-KW"/>
</dbReference>
<evidence type="ECO:0000256" key="5">
    <source>
        <dbReference type="SAM" id="Coils"/>
    </source>
</evidence>
<keyword evidence="2" id="KW-0547">Nucleotide-binding</keyword>
<comment type="caution">
    <text evidence="7">The sequence shown here is derived from an EMBL/GenBank/DDBJ whole genome shotgun (WGS) entry which is preliminary data.</text>
</comment>
<keyword evidence="5" id="KW-0175">Coiled coil</keyword>
<feature type="domain" description="AAA+ ATPase" evidence="6">
    <location>
        <begin position="174"/>
        <end position="314"/>
    </location>
</feature>
<dbReference type="Proteomes" id="UP001163823">
    <property type="component" value="Chromosome 11"/>
</dbReference>
<keyword evidence="4" id="KW-0067">ATP-binding</keyword>
<name>A0AAD7PDH8_QUISA</name>
<dbReference type="SUPFAM" id="SSF52058">
    <property type="entry name" value="L domain-like"/>
    <property type="match status" value="1"/>
</dbReference>
<dbReference type="InterPro" id="IPR050905">
    <property type="entry name" value="Plant_NBS-LRR"/>
</dbReference>